<dbReference type="InterPro" id="IPR050836">
    <property type="entry name" value="SDS22/Internalin_LRR"/>
</dbReference>
<dbReference type="Pfam" id="PF12799">
    <property type="entry name" value="LRR_4"/>
    <property type="match status" value="1"/>
</dbReference>
<name>A0A2S1QY15_9FLAO</name>
<dbReference type="PROSITE" id="PS50104">
    <property type="entry name" value="TIR"/>
    <property type="match status" value="1"/>
</dbReference>
<evidence type="ECO:0000256" key="1">
    <source>
        <dbReference type="ARBA" id="ARBA00022614"/>
    </source>
</evidence>
<dbReference type="Proteomes" id="UP000244929">
    <property type="component" value="Chromosome"/>
</dbReference>
<evidence type="ECO:0000259" key="3">
    <source>
        <dbReference type="PROSITE" id="PS50104"/>
    </source>
</evidence>
<evidence type="ECO:0000313" key="5">
    <source>
        <dbReference type="Proteomes" id="UP000244929"/>
    </source>
</evidence>
<dbReference type="KEGG" id="falb:HYN59_09230"/>
<dbReference type="InterPro" id="IPR035897">
    <property type="entry name" value="Toll_tir_struct_dom_sf"/>
</dbReference>
<dbReference type="Pfam" id="PF08477">
    <property type="entry name" value="Roc"/>
    <property type="match status" value="1"/>
</dbReference>
<dbReference type="SMART" id="SM00369">
    <property type="entry name" value="LRR_TYP"/>
    <property type="match status" value="5"/>
</dbReference>
<dbReference type="InterPro" id="IPR025875">
    <property type="entry name" value="Leu-rich_rpt_4"/>
</dbReference>
<dbReference type="EMBL" id="CP029186">
    <property type="protein sequence ID" value="AWH85288.1"/>
    <property type="molecule type" value="Genomic_DNA"/>
</dbReference>
<dbReference type="SUPFAM" id="SSF52200">
    <property type="entry name" value="Toll/Interleukin receptor TIR domain"/>
    <property type="match status" value="1"/>
</dbReference>
<reference evidence="4 5" key="1">
    <citation type="submission" date="2018-04" db="EMBL/GenBank/DDBJ databases">
        <title>Genome sequencing of Flavobacterium sp. HYN0059.</title>
        <authorList>
            <person name="Yi H."/>
            <person name="Baek C."/>
        </authorList>
    </citation>
    <scope>NUCLEOTIDE SEQUENCE [LARGE SCALE GENOMIC DNA]</scope>
    <source>
        <strain evidence="4 5">HYN0059</strain>
    </source>
</reference>
<keyword evidence="1" id="KW-0433">Leucine-rich repeat</keyword>
<dbReference type="AlphaFoldDB" id="A0A2S1QY15"/>
<dbReference type="OrthoDB" id="1148122at2"/>
<accession>A0A2S1QY15</accession>
<feature type="domain" description="TIR" evidence="3">
    <location>
        <begin position="1064"/>
        <end position="1201"/>
    </location>
</feature>
<dbReference type="Gene3D" id="3.40.50.300">
    <property type="entry name" value="P-loop containing nucleotide triphosphate hydrolases"/>
    <property type="match status" value="1"/>
</dbReference>
<dbReference type="PANTHER" id="PTHR46652:SF3">
    <property type="entry name" value="LEUCINE-RICH REPEAT-CONTAINING PROTEIN 9"/>
    <property type="match status" value="1"/>
</dbReference>
<keyword evidence="2" id="KW-0677">Repeat</keyword>
<dbReference type="RefSeq" id="WP_108777992.1">
    <property type="nucleotide sequence ID" value="NZ_CP029186.1"/>
</dbReference>
<dbReference type="InterPro" id="IPR003591">
    <property type="entry name" value="Leu-rich_rpt_typical-subtyp"/>
</dbReference>
<dbReference type="InterPro" id="IPR032675">
    <property type="entry name" value="LRR_dom_sf"/>
</dbReference>
<protein>
    <recommendedName>
        <fullName evidence="3">TIR domain-containing protein</fullName>
    </recommendedName>
</protein>
<dbReference type="PANTHER" id="PTHR46652">
    <property type="entry name" value="LEUCINE-RICH REPEAT AND IQ DOMAIN-CONTAINING PROTEIN 1-RELATED"/>
    <property type="match status" value="1"/>
</dbReference>
<dbReference type="PROSITE" id="PS51450">
    <property type="entry name" value="LRR"/>
    <property type="match status" value="8"/>
</dbReference>
<sequence>MDIERTIRLNKVLRELNISLDRAVQYLYQNGINIEFSPNAKISELEYTMLLQRFSYDKSNKEAVLASRASNIKSLEKTHDIILQKTNFDTISIKLNSYSCNENNEIVQLALSVDKIDLNYIQDFSDLRYLSISSSQIKNLQIISKFRFLENLRIETKKLDDLEFISNSNRLDSLLIRGKIRDITPLKYLTNLERLNISNNEIENLQPLENLLKLKSLILGGNRIDTLINLSELRNLEVLNVSDNHIIDLSHIQNLNEIRDLDISSNILMNVQIIGNFSKLENLRLSNNPIDNTIILSELKNLKYLSIDHVPIQNLQFVKNLQNIEFLSARYCGLEDISDISTFTKLSTAYLGGNLLTDVSPLSNLANLTKLKLDENRLENLLSLNGLPKLHYLDLSDNTISDIKNINKLRKLSTLKLSGNFIHNVEPLEALTNLKHLELSRNNISSLESIQKIISTLEFILISENPIVEEQNWKIAHNNENNIYLVKNYLSTLKESLINYKLPAKVLLLGNHKSGKSTLLNYLLQATDKKLIKSESDSTHIIRIESYPRHGEDNLPDAIYFDFGGQDYYHGIYKAFLTNDALNLLLWNYNSDRNILRNDTRDFSRNYWLYQLKYHFDKYKNEDDSEPIILIQTYADHKQSKRGTLREDIEDFMVINEFYLALDQESIETNKTFAASLKFLESQILDEIEKKQKIIQRPRWFGEFIRYILTSNDENSTNIEEIRRNYKRELKDNETEDDIIEFLKDDLDQLHKKGLILYYKETMPNIAWLNPMKIVQFIHDKALSKKTLKEFNGVIMEESFQFDKNIVELLSLQKVIFHDNAEGTFVIPNFLPLSTDIGAKYEIITFGLNKPDFKLKFLNFLPFGLVNQLICHFGQNPDSKYFWRDQIIFTLNAEAKILIKLNFEKLEIDVYFSFVTENYERQFLIKKYIYNCIIVIYWDGQLIDFHQFISNYRSEDLFSDFILDDNGNVNQVLHFELEGNALMKNRNPELKPFLNVASVFPDDLYISIDSTNYIKGIEFDYSVKNHDYLVNTYRFDNCEILDYNSIRQTPIYIFKLFTDENLNKMKKIFISYSNEDYHFKKQLEKHLSTLSKLQLAKSWSCEDMTAGLWDNQIKEELLSSDIIIFMLSINFMSSDYILKEEVYKTLIEVKNNPDKKIVCVLVREFSWRHYDRLFDLTGLSKENVAGLTSKEQMAIAIGKLPSYQFVPYDITSNGTESKRYLKAVEEWDFESKAFTKIMDEIIKLL</sequence>
<dbReference type="SUPFAM" id="SSF52058">
    <property type="entry name" value="L domain-like"/>
    <property type="match status" value="2"/>
</dbReference>
<keyword evidence="5" id="KW-1185">Reference proteome</keyword>
<evidence type="ECO:0000313" key="4">
    <source>
        <dbReference type="EMBL" id="AWH85288.1"/>
    </source>
</evidence>
<dbReference type="Gene3D" id="3.80.10.10">
    <property type="entry name" value="Ribonuclease Inhibitor"/>
    <property type="match status" value="2"/>
</dbReference>
<dbReference type="InterPro" id="IPR000157">
    <property type="entry name" value="TIR_dom"/>
</dbReference>
<evidence type="ECO:0000256" key="2">
    <source>
        <dbReference type="ARBA" id="ARBA00022737"/>
    </source>
</evidence>
<dbReference type="InterPro" id="IPR001611">
    <property type="entry name" value="Leu-rich_rpt"/>
</dbReference>
<dbReference type="Pfam" id="PF13676">
    <property type="entry name" value="TIR_2"/>
    <property type="match status" value="1"/>
</dbReference>
<dbReference type="Gene3D" id="3.40.50.10140">
    <property type="entry name" value="Toll/interleukin-1 receptor homology (TIR) domain"/>
    <property type="match status" value="1"/>
</dbReference>
<dbReference type="SMART" id="SM00365">
    <property type="entry name" value="LRR_SD22"/>
    <property type="match status" value="8"/>
</dbReference>
<dbReference type="SUPFAM" id="SSF52540">
    <property type="entry name" value="P-loop containing nucleoside triphosphate hydrolases"/>
    <property type="match status" value="1"/>
</dbReference>
<dbReference type="InterPro" id="IPR027417">
    <property type="entry name" value="P-loop_NTPase"/>
</dbReference>
<gene>
    <name evidence="4" type="ORF">HYN59_09230</name>
</gene>
<dbReference type="GO" id="GO:0007165">
    <property type="term" value="P:signal transduction"/>
    <property type="evidence" value="ECO:0007669"/>
    <property type="project" value="InterPro"/>
</dbReference>
<organism evidence="4 5">
    <name type="scientific">Flavobacterium album</name>
    <dbReference type="NCBI Taxonomy" id="2175091"/>
    <lineage>
        <taxon>Bacteria</taxon>
        <taxon>Pseudomonadati</taxon>
        <taxon>Bacteroidota</taxon>
        <taxon>Flavobacteriia</taxon>
        <taxon>Flavobacteriales</taxon>
        <taxon>Flavobacteriaceae</taxon>
        <taxon>Flavobacterium</taxon>
    </lineage>
</organism>
<proteinExistence type="predicted"/>